<evidence type="ECO:0000256" key="1">
    <source>
        <dbReference type="ARBA" id="ARBA00022723"/>
    </source>
</evidence>
<keyword evidence="1" id="KW-0479">Metal-binding</keyword>
<dbReference type="Gene3D" id="3.40.50.1400">
    <property type="match status" value="2"/>
</dbReference>
<evidence type="ECO:0000256" key="3">
    <source>
        <dbReference type="SAM" id="MobiDB-lite"/>
    </source>
</evidence>
<protein>
    <submittedName>
        <fullName evidence="4">Sirohydrochlorin ferrochelatase</fullName>
    </submittedName>
</protein>
<dbReference type="GO" id="GO:0046872">
    <property type="term" value="F:metal ion binding"/>
    <property type="evidence" value="ECO:0007669"/>
    <property type="project" value="UniProtKB-KW"/>
</dbReference>
<reference evidence="4 5" key="1">
    <citation type="submission" date="2017-01" db="EMBL/GenBank/DDBJ databases">
        <authorList>
            <person name="Mah S.A."/>
            <person name="Swanson W.J."/>
            <person name="Moy G.W."/>
            <person name="Vacquier V.D."/>
        </authorList>
    </citation>
    <scope>NUCLEOTIDE SEQUENCE [LARGE SCALE GENOMIC DNA]</scope>
    <source>
        <strain evidence="4 5">CPCC 203464</strain>
    </source>
</reference>
<dbReference type="Pfam" id="PF01903">
    <property type="entry name" value="CbiX"/>
    <property type="match status" value="2"/>
</dbReference>
<proteinExistence type="predicted"/>
<organism evidence="4 5">
    <name type="scientific">Williamsia sterculiae</name>
    <dbReference type="NCBI Taxonomy" id="1344003"/>
    <lineage>
        <taxon>Bacteria</taxon>
        <taxon>Bacillati</taxon>
        <taxon>Actinomycetota</taxon>
        <taxon>Actinomycetes</taxon>
        <taxon>Mycobacteriales</taxon>
        <taxon>Nocardiaceae</taxon>
        <taxon>Williamsia</taxon>
    </lineage>
</organism>
<dbReference type="InterPro" id="IPR002762">
    <property type="entry name" value="CbiX-like"/>
</dbReference>
<dbReference type="Proteomes" id="UP000186218">
    <property type="component" value="Unassembled WGS sequence"/>
</dbReference>
<evidence type="ECO:0000313" key="5">
    <source>
        <dbReference type="Proteomes" id="UP000186218"/>
    </source>
</evidence>
<dbReference type="RefSeq" id="WP_076480061.1">
    <property type="nucleotide sequence ID" value="NZ_FTNT01000007.1"/>
</dbReference>
<dbReference type="InterPro" id="IPR050963">
    <property type="entry name" value="Sirohydro_Cobaltochel/CbiX"/>
</dbReference>
<dbReference type="PANTHER" id="PTHR33542:SF5">
    <property type="entry name" value="FERROCHELATASE CHE1"/>
    <property type="match status" value="1"/>
</dbReference>
<dbReference type="PANTHER" id="PTHR33542">
    <property type="entry name" value="SIROHYDROCHLORIN FERROCHELATASE, CHLOROPLASTIC"/>
    <property type="match status" value="1"/>
</dbReference>
<keyword evidence="2" id="KW-0456">Lyase</keyword>
<gene>
    <name evidence="4" type="ORF">SAMN05445060_2541</name>
</gene>
<dbReference type="STRING" id="1344003.SAMN05445060_2541"/>
<dbReference type="CDD" id="cd03416">
    <property type="entry name" value="CbiX_SirB_N"/>
    <property type="match status" value="1"/>
</dbReference>
<keyword evidence="5" id="KW-1185">Reference proteome</keyword>
<evidence type="ECO:0000313" key="4">
    <source>
        <dbReference type="EMBL" id="SIS08127.1"/>
    </source>
</evidence>
<feature type="region of interest" description="Disordered" evidence="3">
    <location>
        <begin position="266"/>
        <end position="291"/>
    </location>
</feature>
<name>A0A1N7G688_9NOCA</name>
<accession>A0A1N7G688</accession>
<dbReference type="AlphaFoldDB" id="A0A1N7G688"/>
<evidence type="ECO:0000256" key="2">
    <source>
        <dbReference type="ARBA" id="ARBA00023239"/>
    </source>
</evidence>
<dbReference type="EMBL" id="FTNT01000007">
    <property type="protein sequence ID" value="SIS08127.1"/>
    <property type="molecule type" value="Genomic_DNA"/>
</dbReference>
<dbReference type="GO" id="GO:0016829">
    <property type="term" value="F:lyase activity"/>
    <property type="evidence" value="ECO:0007669"/>
    <property type="project" value="UniProtKB-KW"/>
</dbReference>
<dbReference type="SUPFAM" id="SSF53800">
    <property type="entry name" value="Chelatase"/>
    <property type="match status" value="2"/>
</dbReference>
<sequence>MTETDRRRTTVLLVAHGSRDPRFAMTARRVTGVVAARLPDLRVRLAYLDLDAPTVGEALADCVGDMADCVGDMADCVGDTLVVPLLFGNAYHARVDLPALLDDARAANPELRVRQTAPIGSPALTAALADRLDELGVRPDDGILLCAVGSSDTAADDAVIERGRRLSRLLHRPVVTGFATRSDAIVDAANRLAAEGCGRIVVSPFFLAAGTLLERVERLLDGERTPDLDWAMAGPLGAHPAVIDTIVSRVGQVTGAAGHDSGACASRHLPSALTPGTVGVPARPPSARESR</sequence>